<dbReference type="InterPro" id="IPR014729">
    <property type="entry name" value="Rossmann-like_a/b/a_fold"/>
</dbReference>
<organism evidence="1 2">
    <name type="scientific">Faecalibacterium prausnitzii</name>
    <dbReference type="NCBI Taxonomy" id="853"/>
    <lineage>
        <taxon>Bacteria</taxon>
        <taxon>Bacillati</taxon>
        <taxon>Bacillota</taxon>
        <taxon>Clostridia</taxon>
        <taxon>Eubacteriales</taxon>
        <taxon>Oscillospiraceae</taxon>
        <taxon>Faecalibacterium</taxon>
    </lineage>
</organism>
<dbReference type="RefSeq" id="WP_055185043.1">
    <property type="nucleotide sequence ID" value="NZ_CYXN01000002.1"/>
</dbReference>
<evidence type="ECO:0000313" key="2">
    <source>
        <dbReference type="Proteomes" id="UP000095649"/>
    </source>
</evidence>
<dbReference type="Gene3D" id="3.40.50.620">
    <property type="entry name" value="HUPs"/>
    <property type="match status" value="1"/>
</dbReference>
<dbReference type="EMBL" id="CYXN01000002">
    <property type="protein sequence ID" value="CUM78563.1"/>
    <property type="molecule type" value="Genomic_DNA"/>
</dbReference>
<accession>A0A173RKV8</accession>
<dbReference type="PANTHER" id="PTHR11933">
    <property type="entry name" value="TRNA 5-METHYLAMINOMETHYL-2-THIOURIDYLATE -METHYLTRANSFERASE"/>
    <property type="match status" value="1"/>
</dbReference>
<proteinExistence type="predicted"/>
<evidence type="ECO:0000313" key="1">
    <source>
        <dbReference type="EMBL" id="CUM78563.1"/>
    </source>
</evidence>
<dbReference type="AlphaFoldDB" id="A0A173RKV8"/>
<dbReference type="Pfam" id="PF03054">
    <property type="entry name" value="tRNA_Me_trans"/>
    <property type="match status" value="1"/>
</dbReference>
<dbReference type="EC" id="2.8.1.-" evidence="1"/>
<name>A0A173RKV8_9FIRM</name>
<keyword evidence="1" id="KW-0808">Transferase</keyword>
<dbReference type="SUPFAM" id="SSF52402">
    <property type="entry name" value="Adenine nucleotide alpha hydrolases-like"/>
    <property type="match status" value="1"/>
</dbReference>
<dbReference type="Proteomes" id="UP000095649">
    <property type="component" value="Unassembled WGS sequence"/>
</dbReference>
<dbReference type="GO" id="GO:0002143">
    <property type="term" value="P:tRNA wobble position uridine thiolation"/>
    <property type="evidence" value="ECO:0007669"/>
    <property type="project" value="TreeGrafter"/>
</dbReference>
<reference evidence="1 2" key="1">
    <citation type="submission" date="2015-09" db="EMBL/GenBank/DDBJ databases">
        <authorList>
            <consortium name="Pathogen Informatics"/>
        </authorList>
    </citation>
    <scope>NUCLEOTIDE SEQUENCE [LARGE SCALE GENOMIC DNA]</scope>
    <source>
        <strain evidence="1 2">2789STDY5834970</strain>
    </source>
</reference>
<gene>
    <name evidence="1" type="primary">mnmA_1</name>
    <name evidence="1" type="ORF">ERS852582_00527</name>
</gene>
<dbReference type="GO" id="GO:0016740">
    <property type="term" value="F:transferase activity"/>
    <property type="evidence" value="ECO:0007669"/>
    <property type="project" value="UniProtKB-KW"/>
</dbReference>
<protein>
    <submittedName>
        <fullName evidence="1">tRNA-specific 2-thiouridylase mnmA</fullName>
        <ecNumber evidence="1">2.8.1.-</ecNumber>
    </submittedName>
</protein>
<dbReference type="PANTHER" id="PTHR11933:SF5">
    <property type="entry name" value="MITOCHONDRIAL TRNA-SPECIFIC 2-THIOURIDYLASE 1"/>
    <property type="match status" value="1"/>
</dbReference>
<sequence>MSDAFLPGNGFDTYETQDKVLVSMDGSVDCGVVVRILQQQGFGVAGAVVQLAAGQSAWAAAARQAAEALGIECIVLKAEALADQPAEVLGSGNDARFAALLTAADKLGIQYIATGHHARVELGSDGVHTVCPAVDAALDESAALAALPQDTLARLLLPLGEFTAADVQEMAQDFKVNGTV</sequence>
<dbReference type="OrthoDB" id="9800696at2"/>